<keyword evidence="1" id="KW-0175">Coiled coil</keyword>
<dbReference type="GO" id="GO:0006890">
    <property type="term" value="P:retrograde vesicle-mediated transport, Golgi to endoplasmic reticulum"/>
    <property type="evidence" value="ECO:0007669"/>
    <property type="project" value="InterPro"/>
</dbReference>
<dbReference type="Pfam" id="PF04437">
    <property type="entry name" value="RINT1_TIP1"/>
    <property type="match status" value="1"/>
</dbReference>
<dbReference type="InterPro" id="IPR007528">
    <property type="entry name" value="RINT1_Tip20"/>
</dbReference>
<dbReference type="Gene3D" id="1.20.58.670">
    <property type="entry name" value="Dsl1p vesicle tethering complex, Tip20p subunit, domain D"/>
    <property type="match status" value="1"/>
</dbReference>
<dbReference type="Proteomes" id="UP000623687">
    <property type="component" value="Unassembled WGS sequence"/>
</dbReference>
<dbReference type="GeneID" id="59373827"/>
<evidence type="ECO:0000313" key="3">
    <source>
        <dbReference type="Proteomes" id="UP000623687"/>
    </source>
</evidence>
<evidence type="ECO:0000313" key="2">
    <source>
        <dbReference type="EMBL" id="KAF7437173.1"/>
    </source>
</evidence>
<dbReference type="GO" id="GO:0006888">
    <property type="term" value="P:endoplasmic reticulum to Golgi vesicle-mediated transport"/>
    <property type="evidence" value="ECO:0007669"/>
    <property type="project" value="InterPro"/>
</dbReference>
<sequence>MNLTTSDQIKVLLAAPDDEISVKATLELLDGRLKIIDDLRDLEVVLNEAQQHHDTLESKLANSQVNVDSTITGTRALAAAHLHTAQELSLVRHSLADELADITEDLLPHFSDDGERTSTLLEDIQSLHRDLDELSNLKEYVLVIERAVKLSDASAQQTRDLPLTQPISISSISQYRALHDFVEQVAEQCSTAADSTGTKTLHLISFLRTLRDRTWQNIKDILAERLLSAAETLQWPRPVEYHAASLEHRQAFEHAFVNLLRLQDLARKVVSLDGSVREGLYPIQSLVRPISLRFKYHFEGSRDTNKLDKPEWYFTHVLNVAHEHRSFMDTIVQTLLASEKIQGINAWDEFTSLLLPILTKKLRRTVPVLLPHPSLLAHTIYQALAFDAALRDEGFQISLTTSAKHELDEDRWEGISEVILGQKDWFEAWVDGENKFTEQQYNEIISSSDAWQIADDGEDDKSRHYDLKTTNSARQLKALVEQVTGMNCSLPLLRFLTHPFADRYSPLPDFAQRTRFLISVQLPLLEHYLGRIASSLDAFESYSSVFSRAVPGALGVALGTGDGGVKMDTNSLTSGVEGAQRLCKALLSAKYIESAMEAWGEELFFLELWTEINRRASLRARATENPNLPDPHANEWEAPQDTIFEELVLRYKKVADRAQAMIVQQVCAEIDHGLKAHFVVITSRNPEERADEIALSQTLLGPVALLSSYLTYLRSLLSEAMLTTIYRNIATHLAEHILSRGILYRGRFDLSAAKAISAECELWVETCHAGVRGTMSRSRVEAPWLGLLQAARIVSTEGSVWEELTNTVFEAGDAWSATTSKVVGVNQLGREEVQRILRCRQECPQ</sequence>
<proteinExistence type="predicted"/>
<dbReference type="GO" id="GO:0070939">
    <property type="term" value="C:Dsl1/NZR complex"/>
    <property type="evidence" value="ECO:0007669"/>
    <property type="project" value="InterPro"/>
</dbReference>
<name>A0A8H6ZZG7_PLEOS</name>
<dbReference type="Gene3D" id="1.20.58.1420">
    <property type="entry name" value="Dsl1p vesicle tethering complex, Tip20p subunit, domain B"/>
    <property type="match status" value="1"/>
</dbReference>
<evidence type="ECO:0000256" key="1">
    <source>
        <dbReference type="SAM" id="Coils"/>
    </source>
</evidence>
<keyword evidence="3" id="KW-1185">Reference proteome</keyword>
<dbReference type="EMBL" id="JACETU010000002">
    <property type="protein sequence ID" value="KAF7437173.1"/>
    <property type="molecule type" value="Genomic_DNA"/>
</dbReference>
<feature type="coiled-coil region" evidence="1">
    <location>
        <begin position="39"/>
        <end position="66"/>
    </location>
</feature>
<protein>
    <recommendedName>
        <fullName evidence="4">RAD50-interacting protein 1</fullName>
    </recommendedName>
</protein>
<reference evidence="2" key="1">
    <citation type="submission" date="2019-07" db="EMBL/GenBank/DDBJ databases">
        <authorList>
            <person name="Palmer J.M."/>
        </authorList>
    </citation>
    <scope>NUCLEOTIDE SEQUENCE</scope>
    <source>
        <strain evidence="2">PC9</strain>
    </source>
</reference>
<dbReference type="InterPro" id="IPR042042">
    <property type="entry name" value="Tip20p_domB"/>
</dbReference>
<dbReference type="RefSeq" id="XP_036635072.1">
    <property type="nucleotide sequence ID" value="XM_036773599.1"/>
</dbReference>
<gene>
    <name evidence="2" type="ORF">PC9H_004009</name>
</gene>
<dbReference type="GO" id="GO:0060628">
    <property type="term" value="P:regulation of ER to Golgi vesicle-mediated transport"/>
    <property type="evidence" value="ECO:0007669"/>
    <property type="project" value="TreeGrafter"/>
</dbReference>
<evidence type="ECO:0008006" key="4">
    <source>
        <dbReference type="Google" id="ProtNLM"/>
    </source>
</evidence>
<accession>A0A8H6ZZG7</accession>
<dbReference type="PROSITE" id="PS51386">
    <property type="entry name" value="RINT1_TIP20"/>
    <property type="match status" value="1"/>
</dbReference>
<comment type="caution">
    <text evidence="2">The sequence shown here is derived from an EMBL/GenBank/DDBJ whole genome shotgun (WGS) entry which is preliminary data.</text>
</comment>
<dbReference type="PANTHER" id="PTHR13520:SF0">
    <property type="entry name" value="RAD50-INTERACTING PROTEIN 1"/>
    <property type="match status" value="1"/>
</dbReference>
<dbReference type="AlphaFoldDB" id="A0A8H6ZZG7"/>
<dbReference type="OrthoDB" id="407410at2759"/>
<dbReference type="InterPro" id="IPR042044">
    <property type="entry name" value="EXOC6PINT-1/Sec15/Tip20_C_dom2"/>
</dbReference>
<dbReference type="PANTHER" id="PTHR13520">
    <property type="entry name" value="RAD50-INTERACTING PROTEIN 1 RINT-1"/>
    <property type="match status" value="1"/>
</dbReference>
<organism evidence="2 3">
    <name type="scientific">Pleurotus ostreatus</name>
    <name type="common">Oyster mushroom</name>
    <name type="synonym">White-rot fungus</name>
    <dbReference type="NCBI Taxonomy" id="5322"/>
    <lineage>
        <taxon>Eukaryota</taxon>
        <taxon>Fungi</taxon>
        <taxon>Dikarya</taxon>
        <taxon>Basidiomycota</taxon>
        <taxon>Agaricomycotina</taxon>
        <taxon>Agaricomycetes</taxon>
        <taxon>Agaricomycetidae</taxon>
        <taxon>Agaricales</taxon>
        <taxon>Pleurotineae</taxon>
        <taxon>Pleurotaceae</taxon>
        <taxon>Pleurotus</taxon>
    </lineage>
</organism>
<dbReference type="VEuPathDB" id="FungiDB:PC9H_004009"/>